<evidence type="ECO:0000313" key="5">
    <source>
        <dbReference type="Proteomes" id="UP001154078"/>
    </source>
</evidence>
<dbReference type="PANTHER" id="PTHR21178:SF8">
    <property type="entry name" value="CILIA- AND FLAGELLA-ASSOCIATED PROTEIN 61"/>
    <property type="match status" value="1"/>
</dbReference>
<evidence type="ECO:0000259" key="3">
    <source>
        <dbReference type="Pfam" id="PF23150"/>
    </source>
</evidence>
<dbReference type="Proteomes" id="UP001154078">
    <property type="component" value="Chromosome 11"/>
</dbReference>
<dbReference type="InterPro" id="IPR036188">
    <property type="entry name" value="FAD/NAD-bd_sf"/>
</dbReference>
<dbReference type="SUPFAM" id="SSF55729">
    <property type="entry name" value="Acyl-CoA N-acyltransferases (Nat)"/>
    <property type="match status" value="1"/>
</dbReference>
<sequence>MLNFKAARRASTRVRTIVFTTNNVIFLDKDCVELAKKLVSEKTYELFGRDLNVEKIVNLSTAILGLTREGDDEVIAVMCISNHPNIASIPSWDWCDWFKFHYGIENVTSRNSCWIHLMVYEPGYGRGVMSPMVRLLYRMKNMEYVFMVVPPGVERVNFVDQGCIHILPKGYLNPRTVQTLFMWQRQNYVKKYKIRRAVEEDNDDIVPLIDMFSEKLKDYYGEYYIAEILTRHENSGRQLIVAEFDSVAVAVIGLNENVNYEALNEHFELRAYHGLKKPSEMDELYREPDPESKSQSGFSQSQMDDSEYSKSIVDQSNVFQYNQSETGSSEFMLKDSSSDDDSDYSLMFSPDDVSEDESFLSNIEMVAKKLGEYEEHLTHEIQYYEHHKGSSHDIALAREQCKKKSSKINLVKDIFTGNFTDWSHFKGKRKSKYYGSPNAFALEIALAQPAHLASLSHLYEAAFECFPDRDYCVLSQPFALTPPVLHFFMFVPPRPEGTFPNSLYLLHRNSMVGQIAVRSATEEDEMGIEDLLKELPSRDNLRRLYHSSIESPWRPYLCYLLTCEDDIIGMAVLSEFRDSDYLMGHYNISRWMDYRYHRTGCNGLIEYLVVTPVFHKQGRHFLSELHRLSDFSSLYYKTSHKERPMHNSISYMIPVKSRITPVYNMECLQDYPPEEYVLRREDPFSLYLSLPWTSNRRSFEFNTRIVVVGASETALGFLEALYMKQPKDKFVIFHNVTMVNSHSMTKHKVPTKIRDNLLIQKDFEYESFSTMIASQVNIAHGVMTAINRRERYITIDDVSYIPYDFLFLMCGEQFQKNSVRPDVEPKKEYPRNVYVINTELDAVSAIIDLRTIKQVKKGDKIIVYGHFLQALCCIGTLIAYGVPGDQLIYVEPFPPNASFDGVFRHSVDFFNDPLVDEAVMEAIKRCGVKVYQGYYFHDWVYHKADNAISHVKFESENRCMDLKCSAMFFYIGKSVSPRTFKSIIQAGLVFDGRLIIDAKCRTNDKHIYGAGTLTRYGRHYYADHLIHKYFSRKEIGQKLGLQIREMLLKCINLDHTYTPVSLKNPESGPSRSNLLVPNYVKPLIRYCKLPDGLYYLSIRKPGMMVPLEAALSKGDYGHVLITGDCKNLDRQGYFRLHLNKFRKVETITCLNRSPIEVQNLALLYGKHEQLLNNLLTRFEMVVIRDLFDYFRQPWAYAIYHDRFDSAYDQMDRYLMNAKNDENVKYTKLLKQIYIDRNWTKLDLEKRDELEEMFRKSSCVKELESKLVKFLERNEDFLPMYGTPAKIKKILGIDP</sequence>
<evidence type="ECO:0008006" key="6">
    <source>
        <dbReference type="Google" id="ProtNLM"/>
    </source>
</evidence>
<feature type="domain" description="Cilia- and flagella-associated protein 61 N-terminal" evidence="2">
    <location>
        <begin position="36"/>
        <end position="278"/>
    </location>
</feature>
<reference evidence="4" key="1">
    <citation type="submission" date="2021-12" db="EMBL/GenBank/DDBJ databases">
        <authorList>
            <person name="King R."/>
        </authorList>
    </citation>
    <scope>NUCLEOTIDE SEQUENCE</scope>
</reference>
<dbReference type="InterPro" id="IPR038884">
    <property type="entry name" value="CFAP61"/>
</dbReference>
<dbReference type="SUPFAM" id="SSF51905">
    <property type="entry name" value="FAD/NAD(P)-binding domain"/>
    <property type="match status" value="2"/>
</dbReference>
<dbReference type="InterPro" id="IPR032151">
    <property type="entry name" value="CFAP61_N"/>
</dbReference>
<evidence type="ECO:0000313" key="4">
    <source>
        <dbReference type="EMBL" id="CAH0549571.1"/>
    </source>
</evidence>
<feature type="domain" description="CFAP61 dimerisation" evidence="3">
    <location>
        <begin position="1077"/>
        <end position="1198"/>
    </location>
</feature>
<dbReference type="Gene3D" id="3.50.50.60">
    <property type="entry name" value="FAD/NAD(P)-binding domain"/>
    <property type="match status" value="2"/>
</dbReference>
<dbReference type="PANTHER" id="PTHR21178">
    <property type="entry name" value="CILIA- AND FLAGELLA-ASSOCIATED PROTEIN 61"/>
    <property type="match status" value="1"/>
</dbReference>
<dbReference type="EMBL" id="OV121142">
    <property type="protein sequence ID" value="CAH0549571.1"/>
    <property type="molecule type" value="Genomic_DNA"/>
</dbReference>
<gene>
    <name evidence="4" type="ORF">MELIAE_LOCUS2677</name>
</gene>
<accession>A0A9P0ASQ6</accession>
<dbReference type="OrthoDB" id="382863at2759"/>
<feature type="compositionally biased region" description="Basic and acidic residues" evidence="1">
    <location>
        <begin position="281"/>
        <end position="292"/>
    </location>
</feature>
<evidence type="ECO:0000256" key="1">
    <source>
        <dbReference type="SAM" id="MobiDB-lite"/>
    </source>
</evidence>
<feature type="compositionally biased region" description="Polar residues" evidence="1">
    <location>
        <begin position="293"/>
        <end position="303"/>
    </location>
</feature>
<name>A0A9P0ASQ6_BRAAE</name>
<dbReference type="InterPro" id="IPR056299">
    <property type="entry name" value="CFAP61_dimer"/>
</dbReference>
<proteinExistence type="predicted"/>
<dbReference type="InterPro" id="IPR016181">
    <property type="entry name" value="Acyl_CoA_acyltransferase"/>
</dbReference>
<evidence type="ECO:0000259" key="2">
    <source>
        <dbReference type="Pfam" id="PF16092"/>
    </source>
</evidence>
<keyword evidence="5" id="KW-1185">Reference proteome</keyword>
<feature type="region of interest" description="Disordered" evidence="1">
    <location>
        <begin position="281"/>
        <end position="306"/>
    </location>
</feature>
<protein>
    <recommendedName>
        <fullName evidence="6">Cilia- and flagella-associated protein 61 N-terminal domain-containing protein</fullName>
    </recommendedName>
</protein>
<dbReference type="Pfam" id="PF16092">
    <property type="entry name" value="CFAP61_N"/>
    <property type="match status" value="1"/>
</dbReference>
<organism evidence="4 5">
    <name type="scientific">Brassicogethes aeneus</name>
    <name type="common">Rape pollen beetle</name>
    <name type="synonym">Meligethes aeneus</name>
    <dbReference type="NCBI Taxonomy" id="1431903"/>
    <lineage>
        <taxon>Eukaryota</taxon>
        <taxon>Metazoa</taxon>
        <taxon>Ecdysozoa</taxon>
        <taxon>Arthropoda</taxon>
        <taxon>Hexapoda</taxon>
        <taxon>Insecta</taxon>
        <taxon>Pterygota</taxon>
        <taxon>Neoptera</taxon>
        <taxon>Endopterygota</taxon>
        <taxon>Coleoptera</taxon>
        <taxon>Polyphaga</taxon>
        <taxon>Cucujiformia</taxon>
        <taxon>Nitidulidae</taxon>
        <taxon>Meligethinae</taxon>
        <taxon>Brassicogethes</taxon>
    </lineage>
</organism>
<dbReference type="Pfam" id="PF23150">
    <property type="entry name" value="CFAP61_dimer"/>
    <property type="match status" value="1"/>
</dbReference>